<dbReference type="InterPro" id="IPR015943">
    <property type="entry name" value="WD40/YVTN_repeat-like_dom_sf"/>
</dbReference>
<evidence type="ECO:0000256" key="3">
    <source>
        <dbReference type="ARBA" id="ARBA00022989"/>
    </source>
</evidence>
<feature type="transmembrane region" description="Helical" evidence="7">
    <location>
        <begin position="102"/>
        <end position="128"/>
    </location>
</feature>
<evidence type="ECO:0000313" key="10">
    <source>
        <dbReference type="Proteomes" id="UP001431783"/>
    </source>
</evidence>
<evidence type="ECO:0000256" key="5">
    <source>
        <dbReference type="ARBA" id="ARBA00025791"/>
    </source>
</evidence>
<dbReference type="Gene3D" id="2.130.10.10">
    <property type="entry name" value="YVTN repeat-like/Quinoprotein amine dehydrogenase"/>
    <property type="match status" value="1"/>
</dbReference>
<keyword evidence="3 7" id="KW-1133">Transmembrane helix</keyword>
<comment type="similarity">
    <text evidence="5">Belongs to the FAM234 family.</text>
</comment>
<name>A0AAW1UXM3_9CUCU</name>
<evidence type="ECO:0000256" key="7">
    <source>
        <dbReference type="SAM" id="Phobius"/>
    </source>
</evidence>
<dbReference type="Proteomes" id="UP001431783">
    <property type="component" value="Unassembled WGS sequence"/>
</dbReference>
<dbReference type="PANTHER" id="PTHR21419">
    <property type="match status" value="1"/>
</dbReference>
<comment type="subcellular location">
    <subcellularLocation>
        <location evidence="1">Membrane</location>
        <topology evidence="1">Single-pass membrane protein</topology>
    </subcellularLocation>
</comment>
<dbReference type="InterPro" id="IPR011047">
    <property type="entry name" value="Quinoprotein_ADH-like_sf"/>
</dbReference>
<comment type="caution">
    <text evidence="9">The sequence shown here is derived from an EMBL/GenBank/DDBJ whole genome shotgun (WGS) entry which is preliminary data.</text>
</comment>
<proteinExistence type="inferred from homology"/>
<dbReference type="Pfam" id="PF23727">
    <property type="entry name" value="Beta-prop_FAM234A_B"/>
    <property type="match status" value="1"/>
</dbReference>
<dbReference type="AlphaFoldDB" id="A0AAW1UXM3"/>
<evidence type="ECO:0000256" key="2">
    <source>
        <dbReference type="ARBA" id="ARBA00022692"/>
    </source>
</evidence>
<dbReference type="SUPFAM" id="SSF50998">
    <property type="entry name" value="Quinoprotein alcohol dehydrogenase-like"/>
    <property type="match status" value="1"/>
</dbReference>
<protein>
    <recommendedName>
        <fullName evidence="8">FAM234A/B beta-propeller domain-containing protein</fullName>
    </recommendedName>
</protein>
<evidence type="ECO:0000256" key="4">
    <source>
        <dbReference type="ARBA" id="ARBA00023136"/>
    </source>
</evidence>
<dbReference type="InterPro" id="IPR055409">
    <property type="entry name" value="Beta-prop_FAM234A_B"/>
</dbReference>
<gene>
    <name evidence="9" type="ORF">WA026_013695</name>
</gene>
<keyword evidence="4 7" id="KW-0472">Membrane</keyword>
<reference evidence="9 10" key="1">
    <citation type="submission" date="2023-03" db="EMBL/GenBank/DDBJ databases">
        <title>Genome insight into feeding habits of ladybird beetles.</title>
        <authorList>
            <person name="Li H.-S."/>
            <person name="Huang Y.-H."/>
            <person name="Pang H."/>
        </authorList>
    </citation>
    <scope>NUCLEOTIDE SEQUENCE [LARGE SCALE GENOMIC DNA]</scope>
    <source>
        <strain evidence="9">SYSU_2023b</strain>
        <tissue evidence="9">Whole body</tissue>
    </source>
</reference>
<accession>A0AAW1UXM3</accession>
<evidence type="ECO:0000256" key="1">
    <source>
        <dbReference type="ARBA" id="ARBA00004167"/>
    </source>
</evidence>
<evidence type="ECO:0000313" key="9">
    <source>
        <dbReference type="EMBL" id="KAK9885823.1"/>
    </source>
</evidence>
<keyword evidence="2 7" id="KW-0812">Transmembrane</keyword>
<dbReference type="InterPro" id="IPR045232">
    <property type="entry name" value="FAM234"/>
</dbReference>
<dbReference type="GO" id="GO:0016020">
    <property type="term" value="C:membrane"/>
    <property type="evidence" value="ECO:0007669"/>
    <property type="project" value="UniProtKB-SubCell"/>
</dbReference>
<evidence type="ECO:0000256" key="6">
    <source>
        <dbReference type="SAM" id="MobiDB-lite"/>
    </source>
</evidence>
<dbReference type="PANTHER" id="PTHR21419:SF30">
    <property type="entry name" value="IG-LIKE DOMAIN-CONTAINING PROTEIN"/>
    <property type="match status" value="1"/>
</dbReference>
<evidence type="ECO:0000259" key="8">
    <source>
        <dbReference type="Pfam" id="PF23727"/>
    </source>
</evidence>
<dbReference type="EMBL" id="JARQZJ010000097">
    <property type="protein sequence ID" value="KAK9885823.1"/>
    <property type="molecule type" value="Genomic_DNA"/>
</dbReference>
<feature type="domain" description="FAM234A/B beta-propeller" evidence="8">
    <location>
        <begin position="163"/>
        <end position="526"/>
    </location>
</feature>
<sequence>MSFNILGKYFSKKMKIDFKMTNYPGMTLNNEVRESVSLDEDDLSDVEDEVFIRDGKNSYKTAEEIYVKRPLMAPRRKIARNNISIRMKNKPPCKAFCKPCCYFLGALSVIIGLIILVIILVSIFPLPLNRIHDWILSKFATKDPFESYIKLLPCSDYKITDVWTTTLPKVTTDSPIRLLDINNDQIEDAIFGFGTGDNYGILPNDIFCSAFMGVSPPCEGGVIALNGMTGDILWRFWTNDTIYLIHCSEDVNKDGLNDCLAMGTKGTITLINSRYGTSLWVHYGNRDEILIGSFISDQNNDTVADILASHTDLSETDGHIIVLSGKNGNVIKKIPVGARTFYMPQIIHKNDGDYILFGSGGPTTPGNLSIAELKTFLLNTSNSYDNRKTIFRDNYSGVIIQSILVDITGDEIPDIITAMYNSTVVAFDGKNNSQIWNFTVEKSQTNLVPIPGFFNFDNVTDFLITYETYDNILKYNYTQTYILNGANGKPIYEKPISDSIRSQIGDISLSMESYGYDMFMFWTSECKSTDIFKNIDFPLKGVNVYPLFETCHNLENTTTILKLNILNQFDQPPGVEIYNSFNRTLLEFNGTKTPMQIIREYFNHHPNAYLRMHGQLEIDEGYDNNNSERIGIHKYGKSNFRHKDSRQGLLKKFPPSDHYVNYQDVPEHRKSYNSYYETEANVPDDLDDYNTDDELTKKEKHLVMKTPGLLSNRDPRSKSEIVEETIEGSAVGMDSPMDNREEDQDEILSDTYYKNLENRLRTSKFEQRDLSSHRNKKSEEESINKVLEEQKRAQQNMSYNLWNLESEKEEEDRRNNYWRGSRKKRQLNLASYGNFKRMTSVGAVTEAFKVSNDSNSIDVIFLTYWQPINYKPRENLEEELAECVEENYQHKETLINIRKLRTQKKGHCSSTSAFLSRATLSVNSCTLTTSTN</sequence>
<keyword evidence="10" id="KW-1185">Reference proteome</keyword>
<feature type="region of interest" description="Disordered" evidence="6">
    <location>
        <begin position="764"/>
        <end position="783"/>
    </location>
</feature>
<organism evidence="9 10">
    <name type="scientific">Henosepilachna vigintioctopunctata</name>
    <dbReference type="NCBI Taxonomy" id="420089"/>
    <lineage>
        <taxon>Eukaryota</taxon>
        <taxon>Metazoa</taxon>
        <taxon>Ecdysozoa</taxon>
        <taxon>Arthropoda</taxon>
        <taxon>Hexapoda</taxon>
        <taxon>Insecta</taxon>
        <taxon>Pterygota</taxon>
        <taxon>Neoptera</taxon>
        <taxon>Endopterygota</taxon>
        <taxon>Coleoptera</taxon>
        <taxon>Polyphaga</taxon>
        <taxon>Cucujiformia</taxon>
        <taxon>Coccinelloidea</taxon>
        <taxon>Coccinellidae</taxon>
        <taxon>Epilachninae</taxon>
        <taxon>Epilachnini</taxon>
        <taxon>Henosepilachna</taxon>
    </lineage>
</organism>